<feature type="transmembrane region" description="Helical" evidence="1">
    <location>
        <begin position="399"/>
        <end position="422"/>
    </location>
</feature>
<dbReference type="InterPro" id="IPR040035">
    <property type="entry name" value="TMEM180"/>
</dbReference>
<dbReference type="Proteomes" id="UP000749559">
    <property type="component" value="Unassembled WGS sequence"/>
</dbReference>
<feature type="transmembrane region" description="Helical" evidence="1">
    <location>
        <begin position="330"/>
        <end position="349"/>
    </location>
</feature>
<dbReference type="EMBL" id="CAIIXF020000009">
    <property type="protein sequence ID" value="CAH1795639.1"/>
    <property type="molecule type" value="Genomic_DNA"/>
</dbReference>
<feature type="transmembrane region" description="Helical" evidence="1">
    <location>
        <begin position="82"/>
        <end position="101"/>
    </location>
</feature>
<accession>A0A8S4PPZ2</accession>
<keyword evidence="1" id="KW-0472">Membrane</keyword>
<feature type="transmembrane region" description="Helical" evidence="1">
    <location>
        <begin position="113"/>
        <end position="136"/>
    </location>
</feature>
<keyword evidence="1" id="KW-1133">Transmembrane helix</keyword>
<protein>
    <submittedName>
        <fullName evidence="2">Uncharacterized protein</fullName>
    </submittedName>
</protein>
<comment type="caution">
    <text evidence="2">The sequence shown here is derived from an EMBL/GenBank/DDBJ whole genome shotgun (WGS) entry which is preliminary data.</text>
</comment>
<keyword evidence="1" id="KW-0812">Transmembrane</keyword>
<dbReference type="PANTHER" id="PTHR28658:SF1">
    <property type="entry name" value="MAJOR FACILITATOR SUPERFAMILY DOMAIN CONTAINING 13B"/>
    <property type="match status" value="1"/>
</dbReference>
<dbReference type="Pfam" id="PF13347">
    <property type="entry name" value="MFS_2"/>
    <property type="match status" value="2"/>
</dbReference>
<feature type="transmembrane region" description="Helical" evidence="1">
    <location>
        <begin position="450"/>
        <end position="473"/>
    </location>
</feature>
<dbReference type="SUPFAM" id="SSF103473">
    <property type="entry name" value="MFS general substrate transporter"/>
    <property type="match status" value="2"/>
</dbReference>
<dbReference type="InterPro" id="IPR036259">
    <property type="entry name" value="MFS_trans_sf"/>
</dbReference>
<feature type="transmembrane region" description="Helical" evidence="1">
    <location>
        <begin position="12"/>
        <end position="32"/>
    </location>
</feature>
<evidence type="ECO:0000313" key="3">
    <source>
        <dbReference type="Proteomes" id="UP000749559"/>
    </source>
</evidence>
<gene>
    <name evidence="2" type="ORF">OFUS_LOCUS20154</name>
</gene>
<dbReference type="OrthoDB" id="62987at2759"/>
<sequence length="490" mass="55370">MVFAELSRTTVAFMATSIASSAMHQVFNFYYVKVFLDRYHISEPWFQSAQVIYMVWNAVNDPLFGYLQDNAHWACVKSRRHAILYGGPIWALAFLIPWFPWVEYEHGSWLCALHLILALSFYDAMFTFVLLAQACLFTEISSNFKKRVGLMQCAQIGQLIGSVSVFICEWTSHNLTDYTAFQWTCLFIACIAGLLLVFTGKNAHTQYDLNQTALKPKITVDSHTTPMSLEVEVQANSEFMDRSSKQSVWSLTWQILLQKNFLIFVLINLGQEFHRTFCSNFRGIIMDHLIPAGTIEGTTRSVLYGSLMFLPPILNIMGGQVVTRIGAYKVYRMAFIVKIGLGSVMFLIGNTWMSLLLAFLIIDSVLTSSVTSLMGICLSDIIDDDMAVNKRKHPMSSMVFGTNALITKPGQSLAPMMTVWILNMYGYSELNKEKAMDSISPVDLEGLHGVMFNLVCFVPVIIGMLQLSIWSMYGLKRTHEPSIIPKHIDT</sequence>
<reference evidence="2" key="1">
    <citation type="submission" date="2022-03" db="EMBL/GenBank/DDBJ databases">
        <authorList>
            <person name="Martin C."/>
        </authorList>
    </citation>
    <scope>NUCLEOTIDE SEQUENCE</scope>
</reference>
<organism evidence="2 3">
    <name type="scientific">Owenia fusiformis</name>
    <name type="common">Polychaete worm</name>
    <dbReference type="NCBI Taxonomy" id="6347"/>
    <lineage>
        <taxon>Eukaryota</taxon>
        <taxon>Metazoa</taxon>
        <taxon>Spiralia</taxon>
        <taxon>Lophotrochozoa</taxon>
        <taxon>Annelida</taxon>
        <taxon>Polychaeta</taxon>
        <taxon>Sedentaria</taxon>
        <taxon>Canalipalpata</taxon>
        <taxon>Sabellida</taxon>
        <taxon>Oweniida</taxon>
        <taxon>Oweniidae</taxon>
        <taxon>Owenia</taxon>
    </lineage>
</organism>
<feature type="transmembrane region" description="Helical" evidence="1">
    <location>
        <begin position="179"/>
        <end position="198"/>
    </location>
</feature>
<proteinExistence type="predicted"/>
<keyword evidence="3" id="KW-1185">Reference proteome</keyword>
<name>A0A8S4PPZ2_OWEFU</name>
<feature type="transmembrane region" description="Helical" evidence="1">
    <location>
        <begin position="148"/>
        <end position="167"/>
    </location>
</feature>
<dbReference type="PANTHER" id="PTHR28658">
    <property type="entry name" value="TRANSMEMBRANE PROTEIN 180"/>
    <property type="match status" value="1"/>
</dbReference>
<dbReference type="AlphaFoldDB" id="A0A8S4PPZ2"/>
<feature type="transmembrane region" description="Helical" evidence="1">
    <location>
        <begin position="355"/>
        <end position="378"/>
    </location>
</feature>
<evidence type="ECO:0000313" key="2">
    <source>
        <dbReference type="EMBL" id="CAH1795639.1"/>
    </source>
</evidence>
<dbReference type="Gene3D" id="1.20.1250.20">
    <property type="entry name" value="MFS general substrate transporter like domains"/>
    <property type="match status" value="1"/>
</dbReference>
<evidence type="ECO:0000256" key="1">
    <source>
        <dbReference type="SAM" id="Phobius"/>
    </source>
</evidence>